<comment type="caution">
    <text evidence="1">The sequence shown here is derived from an EMBL/GenBank/DDBJ whole genome shotgun (WGS) entry which is preliminary data.</text>
</comment>
<keyword evidence="2" id="KW-1185">Reference proteome</keyword>
<dbReference type="SUPFAM" id="SSF88713">
    <property type="entry name" value="Glycoside hydrolase/deacetylase"/>
    <property type="match status" value="1"/>
</dbReference>
<dbReference type="InterPro" id="IPR011330">
    <property type="entry name" value="Glyco_hydro/deAcase_b/a-brl"/>
</dbReference>
<evidence type="ECO:0000313" key="2">
    <source>
        <dbReference type="Proteomes" id="UP000003257"/>
    </source>
</evidence>
<dbReference type="InterPro" id="IPR001343">
    <property type="entry name" value="Hemolysn_Ca-bd"/>
</dbReference>
<proteinExistence type="predicted"/>
<name>A0ABM9X255_9RHOB</name>
<dbReference type="InterPro" id="IPR011049">
    <property type="entry name" value="Serralysin-like_metalloprot_C"/>
</dbReference>
<dbReference type="Pfam" id="PF00353">
    <property type="entry name" value="HemolysinCabind"/>
    <property type="match status" value="1"/>
</dbReference>
<dbReference type="Proteomes" id="UP000003257">
    <property type="component" value="Unassembled WGS sequence"/>
</dbReference>
<dbReference type="Gene3D" id="3.40.50.880">
    <property type="match status" value="1"/>
</dbReference>
<dbReference type="InterPro" id="IPR029062">
    <property type="entry name" value="Class_I_gatase-like"/>
</dbReference>
<dbReference type="PROSITE" id="PS00330">
    <property type="entry name" value="HEMOLYSIN_CALCIUM"/>
    <property type="match status" value="1"/>
</dbReference>
<gene>
    <name evidence="1" type="ORF">OIHEL45_20106</name>
</gene>
<sequence>MSVQIGSKTINGDMSDWAGSRPLFTETRSGGYSLYGETWPDGVIFAISGTAPIGANTTIWLDTDLDRSTGHQIWGFTGGAEYNIQIASDGTAALYSGGVGETFVAPLEVQYNSDKTVMEVALPSSVLALQEYLRVFADVNDQYFLPNDYSNIDLIVGPGEQSGPAPVAAGQFTLDGDLADWTENAPLYTADDGTALHGAISEGYAVFAINAPVQIGQSTTIWLDTDLDPSTGYQIWGFAGGAEYNIEIAADGSAALYSGGAGEVFVRDLDLRYNADRTIAEVAVSLADAGITNAVRVLADVNNSVFLPGDYSNTDLIVGDTVSPAPIVFGPYVIDGVLSEHPASTLLYTTADNGAQIFADVVEEGAVIGLTSDTGIGAGTTIWLDTDLNRSTGHQIWGFAGGAEYNIEIAQDGTAALYTGGAGEVFVATLDIRYAEGGRSAEIALPRSFASFETQIRIFSDINNSVYLPGDYANGNLIAGTPASFPGTPDVRVGIVYSETTAANYFNITNYGQLIMSAQNQAMQSGIPFDLLDETALTDAALLAQYDALVFPSFANVRADQLDEITQALSLAAQSGTGLIAAGNFMTNDETGAALAGNSYARMQSLLGVTLEGFGSTQGVEVVAGDASHSILEGYTAGASIDHYETLTSYLHFKDVTGTAEVLFDQVLTQNGVQISEEAVIATDLNNNRNVHFATDAVIGNSNILHEAIDWVAKDDPGTAGIGLQMSRGSSLFYSRNDMDQSQEYYDVAVLDEGIYDRLVPILADWKERYDFVGSYYINVGANPPDQQTDWSVSLPYYNAILSMGNEIGTHSYTHPEDTNLLRGDTPELLDLLARIDPRDPDSLNPWELSVSEQEVLNNSFRFQFETSTLEIAQRLGIDITGAAVPGAPETLDTSLEIIRFFDYLSGGYSGEGAGYPGAFGYLTPDQKTVYLAPNMSFDFSLLDFQNLSLEEAAAVWAAELLDITNNADTPIIAFPWHDYGPTEWSFDNESSSYTFELFDEFLALAHASGTEFVTGQDLAERIKTFEASELTLNRTDNSITAQIISGDAAGRFALDVGEQISAVSGWYAWEGTQVFLPQGGGQFEITLGGAVEDVTRLTALPDRSELVSLSGDGRNLLAEIIGGGDLSLNLSADWGDGNVIIRGALTAHQVTSEGMMLVLGEGLNVLSVDYVEGSTAGTSANEIMMGGSADDTLISQGGADVLLGGAGEDVFVLKMESAGTTVLDFDPLAEIFVLDWRSDAAASPWQTQEDILNAFVDYDTGTRLTFGDGYLVDLVGLERAQLATQNFQFNDGSWML</sequence>
<protein>
    <submittedName>
        <fullName evidence="1">Cadherin</fullName>
    </submittedName>
</protein>
<evidence type="ECO:0000313" key="1">
    <source>
        <dbReference type="EMBL" id="EDQ03528.1"/>
    </source>
</evidence>
<dbReference type="SUPFAM" id="SSF52317">
    <property type="entry name" value="Class I glutamine amidotransferase-like"/>
    <property type="match status" value="1"/>
</dbReference>
<dbReference type="SUPFAM" id="SSF51120">
    <property type="entry name" value="beta-Roll"/>
    <property type="match status" value="1"/>
</dbReference>
<reference evidence="1 2" key="1">
    <citation type="submission" date="2007-11" db="EMBL/GenBank/DDBJ databases">
        <authorList>
            <person name="Wagner-Dobler I."/>
            <person name="Ferriera S."/>
            <person name="Johnson J."/>
            <person name="Kravitz S."/>
            <person name="Beeson K."/>
            <person name="Sutton G."/>
            <person name="Rogers Y.-H."/>
            <person name="Friedman R."/>
            <person name="Frazier M."/>
            <person name="Venter J.C."/>
        </authorList>
    </citation>
    <scope>NUCLEOTIDE SEQUENCE [LARGE SCALE GENOMIC DNA]</scope>
    <source>
        <strain evidence="1 2">HEL-45</strain>
    </source>
</reference>
<dbReference type="Gene3D" id="2.150.10.10">
    <property type="entry name" value="Serralysin-like metalloprotease, C-terminal"/>
    <property type="match status" value="1"/>
</dbReference>
<accession>A0ABM9X255</accession>
<organism evidence="1 2">
    <name type="scientific">Sulfitobacter indolifex HEL-45</name>
    <dbReference type="NCBI Taxonomy" id="391624"/>
    <lineage>
        <taxon>Bacteria</taxon>
        <taxon>Pseudomonadati</taxon>
        <taxon>Pseudomonadota</taxon>
        <taxon>Alphaproteobacteria</taxon>
        <taxon>Rhodobacterales</taxon>
        <taxon>Roseobacteraceae</taxon>
        <taxon>Sulfitobacter</taxon>
    </lineage>
</organism>
<dbReference type="EMBL" id="ABID01000014">
    <property type="protein sequence ID" value="EDQ03528.1"/>
    <property type="molecule type" value="Genomic_DNA"/>
</dbReference>
<dbReference type="InterPro" id="IPR018511">
    <property type="entry name" value="Hemolysin-typ_Ca-bd_CS"/>
</dbReference>